<evidence type="ECO:0000259" key="2">
    <source>
        <dbReference type="Pfam" id="PF01464"/>
    </source>
</evidence>
<dbReference type="STRING" id="1826909.A5893_06645"/>
<reference evidence="3 4" key="1">
    <citation type="submission" date="2016-04" db="EMBL/GenBank/DDBJ databases">
        <authorList>
            <person name="Evans L.H."/>
            <person name="Alamgir A."/>
            <person name="Owens N."/>
            <person name="Weber N.D."/>
            <person name="Virtaneva K."/>
            <person name="Barbian K."/>
            <person name="Babar A."/>
            <person name="Rosenke K."/>
        </authorList>
    </citation>
    <scope>NUCLEOTIDE SEQUENCE [LARGE SCALE GENOMIC DNA]</scope>
    <source>
        <strain evidence="3 4">CCM 8644</strain>
    </source>
</reference>
<dbReference type="CDD" id="cd16894">
    <property type="entry name" value="MltD-like"/>
    <property type="match status" value="1"/>
</dbReference>
<dbReference type="Proteomes" id="UP000078459">
    <property type="component" value="Unassembled WGS sequence"/>
</dbReference>
<proteinExistence type="inferred from homology"/>
<evidence type="ECO:0000313" key="4">
    <source>
        <dbReference type="Proteomes" id="UP000078459"/>
    </source>
</evidence>
<sequence>MKKKIMIACSLVLVLCVLTKIFGYRNSSINQPVVKTDLPDVKQELKNEDFTSLNFANELVPTGNKRIDGKMKLAINANSFKNLQTHQLHQRAEVWFPIIEPILKKYGIPEDFKYVPLIESGMKRGQYSPKGAAGLWQFMPQTGRDYGLTVNSNVDERMNVRLSTIAAAKYIKDLYKQFNSWTLAAAAYNGGEGRLWRQIKSQKQDDYFKMKLNRETGKYVYSLISMKEVIEHPEDYGYKIKNARRLLALKD</sequence>
<dbReference type="EMBL" id="LWHJ01000022">
    <property type="protein sequence ID" value="OAQ40616.1"/>
    <property type="molecule type" value="Genomic_DNA"/>
</dbReference>
<dbReference type="InterPro" id="IPR008258">
    <property type="entry name" value="Transglycosylase_SLT_dom_1"/>
</dbReference>
<evidence type="ECO:0000313" key="3">
    <source>
        <dbReference type="EMBL" id="OAQ40616.1"/>
    </source>
</evidence>
<comment type="similarity">
    <text evidence="1">Belongs to the transglycosylase Slt family.</text>
</comment>
<dbReference type="PANTHER" id="PTHR37423:SF2">
    <property type="entry name" value="MEMBRANE-BOUND LYTIC MUREIN TRANSGLYCOSYLASE C"/>
    <property type="match status" value="1"/>
</dbReference>
<reference evidence="3 4" key="2">
    <citation type="submission" date="2016-06" db="EMBL/GenBank/DDBJ databases">
        <title>Pedobacter psychrophilus sp. nov., isolated from Antarctic fragmentary rock.</title>
        <authorList>
            <person name="Svec P."/>
        </authorList>
    </citation>
    <scope>NUCLEOTIDE SEQUENCE [LARGE SCALE GENOMIC DNA]</scope>
    <source>
        <strain evidence="3 4">CCM 8644</strain>
    </source>
</reference>
<dbReference type="PANTHER" id="PTHR37423">
    <property type="entry name" value="SOLUBLE LYTIC MUREIN TRANSGLYCOSYLASE-RELATED"/>
    <property type="match status" value="1"/>
</dbReference>
<organism evidence="3 4">
    <name type="scientific">Pedobacter psychrophilus</name>
    <dbReference type="NCBI Taxonomy" id="1826909"/>
    <lineage>
        <taxon>Bacteria</taxon>
        <taxon>Pseudomonadati</taxon>
        <taxon>Bacteroidota</taxon>
        <taxon>Sphingobacteriia</taxon>
        <taxon>Sphingobacteriales</taxon>
        <taxon>Sphingobacteriaceae</taxon>
        <taxon>Pedobacter</taxon>
    </lineage>
</organism>
<evidence type="ECO:0000256" key="1">
    <source>
        <dbReference type="ARBA" id="ARBA00007734"/>
    </source>
</evidence>
<gene>
    <name evidence="3" type="ORF">A5893_06645</name>
</gene>
<dbReference type="SUPFAM" id="SSF53955">
    <property type="entry name" value="Lysozyme-like"/>
    <property type="match status" value="1"/>
</dbReference>
<dbReference type="Pfam" id="PF01464">
    <property type="entry name" value="SLT"/>
    <property type="match status" value="1"/>
</dbReference>
<dbReference type="InterPro" id="IPR023346">
    <property type="entry name" value="Lysozyme-like_dom_sf"/>
</dbReference>
<dbReference type="RefSeq" id="WP_068821849.1">
    <property type="nucleotide sequence ID" value="NZ_LWHJ01000022.1"/>
</dbReference>
<dbReference type="Gene3D" id="1.10.530.10">
    <property type="match status" value="1"/>
</dbReference>
<feature type="domain" description="Transglycosylase SLT" evidence="2">
    <location>
        <begin position="103"/>
        <end position="208"/>
    </location>
</feature>
<accession>A0A179DHR6</accession>
<name>A0A179DHR6_9SPHI</name>
<comment type="caution">
    <text evidence="3">The sequence shown here is derived from an EMBL/GenBank/DDBJ whole genome shotgun (WGS) entry which is preliminary data.</text>
</comment>
<dbReference type="AlphaFoldDB" id="A0A179DHR6"/>
<protein>
    <submittedName>
        <fullName evidence="3">Murein transglycosylase</fullName>
    </submittedName>
</protein>
<dbReference type="OrthoDB" id="9815002at2"/>
<keyword evidence="4" id="KW-1185">Reference proteome</keyword>